<keyword evidence="6" id="KW-1185">Reference proteome</keyword>
<accession>A0A812B5S8</accession>
<dbReference type="PANTHER" id="PTHR10724:SF10">
    <property type="entry name" value="S1 RNA-BINDING DOMAIN-CONTAINING PROTEIN 1"/>
    <property type="match status" value="1"/>
</dbReference>
<dbReference type="Pfam" id="PF16921">
    <property type="entry name" value="Tex_YqgF"/>
    <property type="match status" value="1"/>
</dbReference>
<evidence type="ECO:0000259" key="2">
    <source>
        <dbReference type="Pfam" id="PF16921"/>
    </source>
</evidence>
<proteinExistence type="predicted"/>
<dbReference type="PANTHER" id="PTHR10724">
    <property type="entry name" value="30S RIBOSOMAL PROTEIN S1"/>
    <property type="match status" value="1"/>
</dbReference>
<dbReference type="InterPro" id="IPR055179">
    <property type="entry name" value="Tex-like_central_region"/>
</dbReference>
<dbReference type="InterPro" id="IPR023323">
    <property type="entry name" value="Tex-like_dom_sf"/>
</dbReference>
<evidence type="ECO:0000256" key="1">
    <source>
        <dbReference type="SAM" id="MobiDB-lite"/>
    </source>
</evidence>
<protein>
    <submittedName>
        <fullName evidence="5">Uncharacterized protein</fullName>
    </submittedName>
</protein>
<dbReference type="AlphaFoldDB" id="A0A812B5S8"/>
<dbReference type="SUPFAM" id="SSF47781">
    <property type="entry name" value="RuvA domain 2-like"/>
    <property type="match status" value="2"/>
</dbReference>
<dbReference type="Gene3D" id="1.10.150.310">
    <property type="entry name" value="Tex RuvX-like domain-like"/>
    <property type="match status" value="1"/>
</dbReference>
<feature type="region of interest" description="Disordered" evidence="1">
    <location>
        <begin position="441"/>
        <end position="474"/>
    </location>
</feature>
<reference evidence="5" key="1">
    <citation type="submission" date="2021-01" db="EMBL/GenBank/DDBJ databases">
        <authorList>
            <person name="Li R."/>
            <person name="Bekaert M."/>
        </authorList>
    </citation>
    <scope>NUCLEOTIDE SEQUENCE</scope>
    <source>
        <strain evidence="5">Farmed</strain>
    </source>
</reference>
<dbReference type="InterPro" id="IPR010994">
    <property type="entry name" value="RuvA_2-like"/>
</dbReference>
<dbReference type="InterPro" id="IPR050437">
    <property type="entry name" value="Ribos_protein_bS1-like"/>
</dbReference>
<dbReference type="Pfam" id="PF22706">
    <property type="entry name" value="Tex_central_region"/>
    <property type="match status" value="1"/>
</dbReference>
<dbReference type="SUPFAM" id="SSF53098">
    <property type="entry name" value="Ribonuclease H-like"/>
    <property type="match status" value="1"/>
</dbReference>
<name>A0A812B5S8_ACAPH</name>
<gene>
    <name evidence="5" type="ORF">SPHA_11430</name>
</gene>
<dbReference type="GO" id="GO:0003729">
    <property type="term" value="F:mRNA binding"/>
    <property type="evidence" value="ECO:0007669"/>
    <property type="project" value="TreeGrafter"/>
</dbReference>
<evidence type="ECO:0000313" key="5">
    <source>
        <dbReference type="EMBL" id="CAE1171146.1"/>
    </source>
</evidence>
<feature type="domain" description="Tex protein YqgF-like" evidence="2">
    <location>
        <begin position="247"/>
        <end position="307"/>
    </location>
</feature>
<dbReference type="Pfam" id="PF17674">
    <property type="entry name" value="HHH_9"/>
    <property type="match status" value="1"/>
</dbReference>
<comment type="caution">
    <text evidence="5">The sequence shown here is derived from an EMBL/GenBank/DDBJ whole genome shotgun (WGS) entry which is preliminary data.</text>
</comment>
<dbReference type="GO" id="GO:0003735">
    <property type="term" value="F:structural constituent of ribosome"/>
    <property type="evidence" value="ECO:0007669"/>
    <property type="project" value="TreeGrafter"/>
</dbReference>
<dbReference type="Proteomes" id="UP000597762">
    <property type="component" value="Unassembled WGS sequence"/>
</dbReference>
<dbReference type="InterPro" id="IPR032639">
    <property type="entry name" value="Tex_YqgF"/>
</dbReference>
<dbReference type="InterPro" id="IPR012337">
    <property type="entry name" value="RNaseH-like_sf"/>
</dbReference>
<sequence length="583" mass="64959">MPEVEMLYAPYKPGSKRSLAERAREAGLESSAESILNNNTNIDLNTLIQPSSEDYSTESGVKKGLQYIIADIIAKNTEAKEHLNSVCQSSYIMLESIKTKKAAPTASKKEPKTKKGKCENSKKSVEEHKFQNYFEFKCSIKSIKPHQVLAINRGEDNKILSVKVVLPENIKRLYTIFCHKKWIRPTATKSVKFLIEESVSDAYDRLVAPQVCRQIRSDLTKKAEKASIEVFCSNLKNRLLVATVKHKVVLALDPGFFHGCKLAVISKTGKVLYTDILYLNSKANSKMSEEEKLSDIVRNYNCEIIAIYELPDMDHSLRGAVSIARRLQDPLAELVKIEPKHIGVGMYQHDVSESKLKEALDSIVGECVSFVGVDLNTSSEHLLRKVAGLNATQAKNIVAWRNQQGKFNNREQLKLIKGLGQKTFDQCAGFIRVVSGLHDSNEDTQDDKDSNLPKVGSKRKASQSEGSSKSKKVKLAVNSSINPLDRTWIHPESYHVAKQFIKKTGACIDDIGFTKFIEKVKTFMKTTGYFASITPPFSYMSHTNTSKWAEVISPYSLSLSISSEPITSAVSLTNPILKPCGVA</sequence>
<dbReference type="OrthoDB" id="995477at2759"/>
<evidence type="ECO:0000313" key="6">
    <source>
        <dbReference type="Proteomes" id="UP000597762"/>
    </source>
</evidence>
<evidence type="ECO:0000259" key="3">
    <source>
        <dbReference type="Pfam" id="PF17674"/>
    </source>
</evidence>
<dbReference type="SUPFAM" id="SSF158832">
    <property type="entry name" value="Tex N-terminal region-like"/>
    <property type="match status" value="1"/>
</dbReference>
<evidence type="ECO:0000259" key="4">
    <source>
        <dbReference type="Pfam" id="PF22706"/>
    </source>
</evidence>
<dbReference type="InterPro" id="IPR041692">
    <property type="entry name" value="HHH_9"/>
</dbReference>
<feature type="region of interest" description="Disordered" evidence="1">
    <location>
        <begin position="102"/>
        <end position="121"/>
    </location>
</feature>
<dbReference type="Gene3D" id="1.10.3500.10">
    <property type="entry name" value="Tex N-terminal region-like"/>
    <property type="match status" value="2"/>
</dbReference>
<dbReference type="Pfam" id="PF12836">
    <property type="entry name" value="HHH_3"/>
    <property type="match status" value="1"/>
</dbReference>
<feature type="domain" description="HHH" evidence="3">
    <location>
        <begin position="482"/>
        <end position="512"/>
    </location>
</feature>
<dbReference type="GO" id="GO:0006412">
    <property type="term" value="P:translation"/>
    <property type="evidence" value="ECO:0007669"/>
    <property type="project" value="TreeGrafter"/>
</dbReference>
<feature type="domain" description="Tex-like central region" evidence="4">
    <location>
        <begin position="122"/>
        <end position="231"/>
    </location>
</feature>
<dbReference type="EMBL" id="CAHIKZ030000377">
    <property type="protein sequence ID" value="CAE1171146.1"/>
    <property type="molecule type" value="Genomic_DNA"/>
</dbReference>
<organism evidence="5 6">
    <name type="scientific">Acanthosepion pharaonis</name>
    <name type="common">Pharaoh cuttlefish</name>
    <name type="synonym">Sepia pharaonis</name>
    <dbReference type="NCBI Taxonomy" id="158019"/>
    <lineage>
        <taxon>Eukaryota</taxon>
        <taxon>Metazoa</taxon>
        <taxon>Spiralia</taxon>
        <taxon>Lophotrochozoa</taxon>
        <taxon>Mollusca</taxon>
        <taxon>Cephalopoda</taxon>
        <taxon>Coleoidea</taxon>
        <taxon>Decapodiformes</taxon>
        <taxon>Sepiida</taxon>
        <taxon>Sepiina</taxon>
        <taxon>Sepiidae</taxon>
        <taxon>Acanthosepion</taxon>
    </lineage>
</organism>